<name>A0AB40AS80_DIOCR</name>
<dbReference type="PANTHER" id="PTHR35317">
    <property type="entry name" value="OS04G0629600 PROTEIN"/>
    <property type="match status" value="1"/>
</dbReference>
<dbReference type="Proteomes" id="UP001515500">
    <property type="component" value="Unplaced"/>
</dbReference>
<reference evidence="2" key="1">
    <citation type="submission" date="2025-08" db="UniProtKB">
        <authorList>
            <consortium name="RefSeq"/>
        </authorList>
    </citation>
    <scope>IDENTIFICATION</scope>
</reference>
<evidence type="ECO:0000313" key="1">
    <source>
        <dbReference type="Proteomes" id="UP001515500"/>
    </source>
</evidence>
<dbReference type="PANTHER" id="PTHR35317:SF35">
    <property type="entry name" value="DUF4219 DOMAIN-CONTAINING PROTEIN"/>
    <property type="match status" value="1"/>
</dbReference>
<proteinExistence type="predicted"/>
<dbReference type="AlphaFoldDB" id="A0AB40AS80"/>
<dbReference type="RefSeq" id="XP_039117654.1">
    <property type="nucleotide sequence ID" value="XM_039261720.1"/>
</dbReference>
<dbReference type="GeneID" id="120253383"/>
<gene>
    <name evidence="2" type="primary">LOC120253383</name>
</gene>
<dbReference type="Pfam" id="PF14223">
    <property type="entry name" value="Retrotran_gag_2"/>
    <property type="match status" value="1"/>
</dbReference>
<protein>
    <submittedName>
        <fullName evidence="2">Uncharacterized protein LOC120253383</fullName>
    </submittedName>
</protein>
<organism evidence="1 2">
    <name type="scientific">Dioscorea cayennensis subsp. rotundata</name>
    <name type="common">White Guinea yam</name>
    <name type="synonym">Dioscorea rotundata</name>
    <dbReference type="NCBI Taxonomy" id="55577"/>
    <lineage>
        <taxon>Eukaryota</taxon>
        <taxon>Viridiplantae</taxon>
        <taxon>Streptophyta</taxon>
        <taxon>Embryophyta</taxon>
        <taxon>Tracheophyta</taxon>
        <taxon>Spermatophyta</taxon>
        <taxon>Magnoliopsida</taxon>
        <taxon>Liliopsida</taxon>
        <taxon>Dioscoreales</taxon>
        <taxon>Dioscoreaceae</taxon>
        <taxon>Dioscorea</taxon>
    </lineage>
</organism>
<evidence type="ECO:0000313" key="2">
    <source>
        <dbReference type="RefSeq" id="XP_039117654.1"/>
    </source>
</evidence>
<sequence>MKMKHAENVQDYITRVLDIVYRIRLLEEEVPDKVVVSKILRSLAPRFKHVVSSIIEAKDLKTLSVEVLSGSLKTHESMLALTPDDGEKKAFYAGSSEVNSFKGGRGRGRSSFRGRFRG</sequence>
<keyword evidence="1" id="KW-1185">Reference proteome</keyword>
<accession>A0AB40AS80</accession>